<dbReference type="OrthoDB" id="9790865at2"/>
<evidence type="ECO:0000313" key="4">
    <source>
        <dbReference type="Proteomes" id="UP000246303"/>
    </source>
</evidence>
<dbReference type="Proteomes" id="UP000246303">
    <property type="component" value="Unassembled WGS sequence"/>
</dbReference>
<comment type="caution">
    <text evidence="3">The sequence shown here is derived from an EMBL/GenBank/DDBJ whole genome shotgun (WGS) entry which is preliminary data.</text>
</comment>
<protein>
    <submittedName>
        <fullName evidence="3">GNAT family N-acetyltransferase</fullName>
    </submittedName>
</protein>
<proteinExistence type="predicted"/>
<dbReference type="Pfam" id="PF00583">
    <property type="entry name" value="Acetyltransf_1"/>
    <property type="match status" value="1"/>
</dbReference>
<dbReference type="PANTHER" id="PTHR43877">
    <property type="entry name" value="AMINOALKYLPHOSPHONATE N-ACETYLTRANSFERASE-RELATED-RELATED"/>
    <property type="match status" value="1"/>
</dbReference>
<dbReference type="InterPro" id="IPR050832">
    <property type="entry name" value="Bact_Acetyltransf"/>
</dbReference>
<dbReference type="GO" id="GO:0016747">
    <property type="term" value="F:acyltransferase activity, transferring groups other than amino-acyl groups"/>
    <property type="evidence" value="ECO:0007669"/>
    <property type="project" value="InterPro"/>
</dbReference>
<evidence type="ECO:0000313" key="3">
    <source>
        <dbReference type="EMBL" id="PXA69597.1"/>
    </source>
</evidence>
<organism evidence="3 4">
    <name type="scientific">Arthrobacter psychrochitiniphilus</name>
    <dbReference type="NCBI Taxonomy" id="291045"/>
    <lineage>
        <taxon>Bacteria</taxon>
        <taxon>Bacillati</taxon>
        <taxon>Actinomycetota</taxon>
        <taxon>Actinomycetes</taxon>
        <taxon>Micrococcales</taxon>
        <taxon>Micrococcaceae</taxon>
        <taxon>Arthrobacter</taxon>
    </lineage>
</organism>
<keyword evidence="1 3" id="KW-0808">Transferase</keyword>
<evidence type="ECO:0000256" key="2">
    <source>
        <dbReference type="ARBA" id="ARBA00023315"/>
    </source>
</evidence>
<reference evidence="3 4" key="1">
    <citation type="submission" date="2018-05" db="EMBL/GenBank/DDBJ databases">
        <title>Genetic diversity of glacier-inhabiting Cryobacterium bacteria in China and description of Cryobacterium mengkeensis sp. nov. and Arthrobacter glacialis sp. nov.</title>
        <authorList>
            <person name="Liu Q."/>
            <person name="Xin Y.-H."/>
        </authorList>
    </citation>
    <scope>NUCLEOTIDE SEQUENCE [LARGE SCALE GENOMIC DNA]</scope>
    <source>
        <strain evidence="3 4">GP3</strain>
    </source>
</reference>
<keyword evidence="2" id="KW-0012">Acyltransferase</keyword>
<dbReference type="SUPFAM" id="SSF55729">
    <property type="entry name" value="Acyl-CoA N-acyltransferases (Nat)"/>
    <property type="match status" value="1"/>
</dbReference>
<accession>A0A2V3DX28</accession>
<dbReference type="EMBL" id="QHLZ01000001">
    <property type="protein sequence ID" value="PXA69597.1"/>
    <property type="molecule type" value="Genomic_DNA"/>
</dbReference>
<dbReference type="PROSITE" id="PS51186">
    <property type="entry name" value="GNAT"/>
    <property type="match status" value="1"/>
</dbReference>
<dbReference type="Gene3D" id="3.40.630.30">
    <property type="match status" value="1"/>
</dbReference>
<evidence type="ECO:0000256" key="1">
    <source>
        <dbReference type="ARBA" id="ARBA00022679"/>
    </source>
</evidence>
<name>A0A2V3DX28_9MICC</name>
<keyword evidence="4" id="KW-1185">Reference proteome</keyword>
<dbReference type="RefSeq" id="WP_110104882.1">
    <property type="nucleotide sequence ID" value="NZ_JBGRQU010000006.1"/>
</dbReference>
<dbReference type="AlphaFoldDB" id="A0A2V3DX28"/>
<dbReference type="InterPro" id="IPR016181">
    <property type="entry name" value="Acyl_CoA_acyltransferase"/>
</dbReference>
<gene>
    <name evidence="3" type="ORF">CVS29_00025</name>
</gene>
<sequence>MHLRTATAADFSFLTDVLLQAFNWSEDQTLTREQILQKPEISHYVVDWQSEVDFGFVAETDHGEPIGTAWARLLSEDDPGYGFVSSTTPELTLGVLPGNRGSGVGTALMTAIIEQAKKLDLTALSLSVEDQNPAVHLYERAGFSRVDRAGNSDTLLLHLA</sequence>
<dbReference type="InterPro" id="IPR000182">
    <property type="entry name" value="GNAT_dom"/>
</dbReference>
<dbReference type="CDD" id="cd04301">
    <property type="entry name" value="NAT_SF"/>
    <property type="match status" value="1"/>
</dbReference>